<protein>
    <submittedName>
        <fullName evidence="1">Uncharacterized protein</fullName>
    </submittedName>
</protein>
<accession>F0IZU8</accession>
<proteinExistence type="predicted"/>
<dbReference type="HOGENOM" id="CLU_2271297_0_0_5"/>
<evidence type="ECO:0000313" key="2">
    <source>
        <dbReference type="Proteomes" id="UP000007100"/>
    </source>
</evidence>
<dbReference type="Proteomes" id="UP000007100">
    <property type="component" value="Chromosome"/>
</dbReference>
<evidence type="ECO:0000313" key="1">
    <source>
        <dbReference type="EMBL" id="BAJ81308.1"/>
    </source>
</evidence>
<reference evidence="1 2" key="1">
    <citation type="submission" date="2010-12" db="EMBL/GenBank/DDBJ databases">
        <title>Whole genome sequence of Acidiphilium multivorum AIU301.</title>
        <authorList>
            <person name="Narita-Yamada S."/>
            <person name="Nakamura S."/>
            <person name="Ito N."/>
            <person name="Takarada H."/>
            <person name="Katano Y."/>
            <person name="Nakazawa H."/>
            <person name="Hosoyama A."/>
            <person name="Yamada R."/>
            <person name="Fujita N."/>
        </authorList>
    </citation>
    <scope>NUCLEOTIDE SEQUENCE [LARGE SCALE GENOMIC DNA]</scope>
    <source>
        <strain evidence="2">DSM 11245 / JCM 8867 / AIU301</strain>
    </source>
</reference>
<dbReference type="AlphaFoldDB" id="F0IZU8"/>
<dbReference type="EMBL" id="AP012035">
    <property type="protein sequence ID" value="BAJ81308.1"/>
    <property type="molecule type" value="Genomic_DNA"/>
</dbReference>
<dbReference type="Gene3D" id="3.10.450.50">
    <property type="match status" value="1"/>
</dbReference>
<sequence>MALQAAPQSDDIAVHAKERFIMNMIHAQPFLDVMHAKASVALEKYLDPDVTLRSPFLPEPFVGRDAVVSVLKALLAGIVAIQQKLAPLVGVPALELVERGRG</sequence>
<keyword evidence="2" id="KW-1185">Reference proteome</keyword>
<dbReference type="OrthoDB" id="8265356at2"/>
<dbReference type="SUPFAM" id="SSF54427">
    <property type="entry name" value="NTF2-like"/>
    <property type="match status" value="1"/>
</dbReference>
<gene>
    <name evidence="1" type="ordered locus">ACMV_19610</name>
</gene>
<name>F0IZU8_ACIMA</name>
<organism evidence="1 2">
    <name type="scientific">Acidiphilium multivorum (strain DSM 11245 / JCM 8867 / NBRC 100883 / AIU 301)</name>
    <dbReference type="NCBI Taxonomy" id="926570"/>
    <lineage>
        <taxon>Bacteria</taxon>
        <taxon>Pseudomonadati</taxon>
        <taxon>Pseudomonadota</taxon>
        <taxon>Alphaproteobacteria</taxon>
        <taxon>Acetobacterales</taxon>
        <taxon>Acidocellaceae</taxon>
        <taxon>Acidiphilium</taxon>
    </lineage>
</organism>
<dbReference type="KEGG" id="amv:ACMV_19610"/>
<dbReference type="InterPro" id="IPR032710">
    <property type="entry name" value="NTF2-like_dom_sf"/>
</dbReference>